<proteinExistence type="predicted"/>
<evidence type="ECO:0000313" key="1">
    <source>
        <dbReference type="EMBL" id="CDW50433.1"/>
    </source>
</evidence>
<accession>A0A0K2VJ02</accession>
<organism evidence="1">
    <name type="scientific">Lepeophtheirus salmonis</name>
    <name type="common">Salmon louse</name>
    <name type="synonym">Caligus salmonis</name>
    <dbReference type="NCBI Taxonomy" id="72036"/>
    <lineage>
        <taxon>Eukaryota</taxon>
        <taxon>Metazoa</taxon>
        <taxon>Ecdysozoa</taxon>
        <taxon>Arthropoda</taxon>
        <taxon>Crustacea</taxon>
        <taxon>Multicrustacea</taxon>
        <taxon>Hexanauplia</taxon>
        <taxon>Copepoda</taxon>
        <taxon>Siphonostomatoida</taxon>
        <taxon>Caligidae</taxon>
        <taxon>Lepeophtheirus</taxon>
    </lineage>
</organism>
<sequence length="14" mass="1589">MKEHSTDSSSSMYV</sequence>
<protein>
    <submittedName>
        <fullName evidence="1">Uncharacterized protein</fullName>
    </submittedName>
</protein>
<reference evidence="1" key="1">
    <citation type="submission" date="2014-05" db="EMBL/GenBank/DDBJ databases">
        <authorList>
            <person name="Chronopoulou M."/>
        </authorList>
    </citation>
    <scope>NUCLEOTIDE SEQUENCE</scope>
    <source>
        <tissue evidence="1">Whole organism</tissue>
    </source>
</reference>
<dbReference type="EMBL" id="HACA01033072">
    <property type="protein sequence ID" value="CDW50433.1"/>
    <property type="molecule type" value="Transcribed_RNA"/>
</dbReference>
<name>A0A0K2VJ02_LEPSM</name>